<dbReference type="Proteomes" id="UP000236291">
    <property type="component" value="Unassembled WGS sequence"/>
</dbReference>
<dbReference type="EMBL" id="ASHM01017606">
    <property type="protein sequence ID" value="PNX99301.1"/>
    <property type="molecule type" value="Genomic_DNA"/>
</dbReference>
<dbReference type="SUPFAM" id="SSF56219">
    <property type="entry name" value="DNase I-like"/>
    <property type="match status" value="1"/>
</dbReference>
<reference evidence="2 3" key="1">
    <citation type="journal article" date="2014" name="Am. J. Bot.">
        <title>Genome assembly and annotation for red clover (Trifolium pratense; Fabaceae).</title>
        <authorList>
            <person name="Istvanek J."/>
            <person name="Jaros M."/>
            <person name="Krenek A."/>
            <person name="Repkova J."/>
        </authorList>
    </citation>
    <scope>NUCLEOTIDE SEQUENCE [LARGE SCALE GENOMIC DNA]</scope>
    <source>
        <strain evidence="3">cv. Tatra</strain>
        <tissue evidence="2">Young leaves</tissue>
    </source>
</reference>
<dbReference type="ExpressionAtlas" id="A0A2K3N8C8">
    <property type="expression patterns" value="baseline"/>
</dbReference>
<reference evidence="2 3" key="2">
    <citation type="journal article" date="2017" name="Front. Plant Sci.">
        <title>Gene Classification and Mining of Molecular Markers Useful in Red Clover (Trifolium pratense) Breeding.</title>
        <authorList>
            <person name="Istvanek J."/>
            <person name="Dluhosova J."/>
            <person name="Dluhos P."/>
            <person name="Patkova L."/>
            <person name="Nedelnik J."/>
            <person name="Repkova J."/>
        </authorList>
    </citation>
    <scope>NUCLEOTIDE SEQUENCE [LARGE SCALE GENOMIC DNA]</scope>
    <source>
        <strain evidence="3">cv. Tatra</strain>
        <tissue evidence="2">Young leaves</tissue>
    </source>
</reference>
<dbReference type="InterPro" id="IPR036691">
    <property type="entry name" value="Endo/exonu/phosph_ase_sf"/>
</dbReference>
<feature type="non-terminal residue" evidence="2">
    <location>
        <position position="1"/>
    </location>
</feature>
<protein>
    <submittedName>
        <fullName evidence="2">Uncharacterized protein</fullName>
    </submittedName>
</protein>
<accession>A0A2K3N8C8</accession>
<feature type="region of interest" description="Disordered" evidence="1">
    <location>
        <begin position="14"/>
        <end position="33"/>
    </location>
</feature>
<comment type="caution">
    <text evidence="2">The sequence shown here is derived from an EMBL/GenBank/DDBJ whole genome shotgun (WGS) entry which is preliminary data.</text>
</comment>
<organism evidence="2 3">
    <name type="scientific">Trifolium pratense</name>
    <name type="common">Red clover</name>
    <dbReference type="NCBI Taxonomy" id="57577"/>
    <lineage>
        <taxon>Eukaryota</taxon>
        <taxon>Viridiplantae</taxon>
        <taxon>Streptophyta</taxon>
        <taxon>Embryophyta</taxon>
        <taxon>Tracheophyta</taxon>
        <taxon>Spermatophyta</taxon>
        <taxon>Magnoliopsida</taxon>
        <taxon>eudicotyledons</taxon>
        <taxon>Gunneridae</taxon>
        <taxon>Pentapetalae</taxon>
        <taxon>rosids</taxon>
        <taxon>fabids</taxon>
        <taxon>Fabales</taxon>
        <taxon>Fabaceae</taxon>
        <taxon>Papilionoideae</taxon>
        <taxon>50 kb inversion clade</taxon>
        <taxon>NPAAA clade</taxon>
        <taxon>Hologalegina</taxon>
        <taxon>IRL clade</taxon>
        <taxon>Trifolieae</taxon>
        <taxon>Trifolium</taxon>
    </lineage>
</organism>
<dbReference type="AlphaFoldDB" id="A0A2K3N8C8"/>
<dbReference type="PANTHER" id="PTHR34427:SF5">
    <property type="entry name" value="DUF4283 DOMAIN-CONTAINING PROTEIN"/>
    <property type="match status" value="1"/>
</dbReference>
<gene>
    <name evidence="2" type="ORF">L195_g022566</name>
</gene>
<evidence type="ECO:0000256" key="1">
    <source>
        <dbReference type="SAM" id="MobiDB-lite"/>
    </source>
</evidence>
<proteinExistence type="predicted"/>
<evidence type="ECO:0000313" key="2">
    <source>
        <dbReference type="EMBL" id="PNX99301.1"/>
    </source>
</evidence>
<feature type="region of interest" description="Disordered" evidence="1">
    <location>
        <begin position="721"/>
        <end position="751"/>
    </location>
</feature>
<feature type="region of interest" description="Disordered" evidence="1">
    <location>
        <begin position="672"/>
        <end position="693"/>
    </location>
</feature>
<dbReference type="PANTHER" id="PTHR34427">
    <property type="entry name" value="DUF4283 DOMAIN PROTEIN"/>
    <property type="match status" value="1"/>
</dbReference>
<dbReference type="Gene3D" id="3.60.10.10">
    <property type="entry name" value="Endonuclease/exonuclease/phosphatase"/>
    <property type="match status" value="1"/>
</dbReference>
<feature type="compositionally biased region" description="Low complexity" evidence="1">
    <location>
        <begin position="738"/>
        <end position="751"/>
    </location>
</feature>
<name>A0A2K3N8C8_TRIPR</name>
<feature type="compositionally biased region" description="Basic and acidic residues" evidence="1">
    <location>
        <begin position="676"/>
        <end position="687"/>
    </location>
</feature>
<sequence>GPYNPTHDYVPYGRKQMRYSRERRRDNSRSRSLHRRRFDSAFSYQNRHKAVEGQAGRWQSKEIHARRWQSKEVWRSQENFERRQRDPIVQHHSNGERQIQLRNWIDGKEKAISGCDGGLVDHGGEGFDTLGTKLKRKRNKRGEPFGFAKFSNVRNVSKLLSALNNVYFGHYRVRARIASFNRNDRMEESRPEAGRHGLSKDKDKLAMKEGNIVVSQSLDLNRNGLCKDPKAVQASRGDVNDIEHVKGDTGESEAVRVGDVVVSLGERKELATRHNVKVQEEGFKPTNTALSNAAIKKKDHQVLLRCYRAEPDDVSWAQNGLVATVSNGEAVPVMQRRLTDAGFTDVVLIPMGAEKVFVRSLAGDDAMAVVNNAKEFFQLIFSSWNRWDNFVQPYRRGAWVRLYGIPLQAWNANFFKLCVLDCGRFLRIDSCSADKDRLDYARVLIATTDLEFVNTVATVLVDGLQVEVKIVEERCYALGEDTCLLEDGSDSEMYQSDNDDGQEDPEVRRQIDIMVDKFAKGVEEAGDMGPEENFQLSNKRGVVEGRSEKEALVLPGLVREATLTPSAKGAELSIRSTSRAYDLGYSPISAGRQDSNSCCSPPMADACGCPSVGGGQGVSTPITNRSKRAQSCPPGVKNTTISGPWSLEWLQDRNQGDVGVLFSANKWLCKGNRNGDLQERSGPEDPKRRKGGGVFRHTISSIKKVARMPSPERGEVLKVLKKNERHRKVGPGAPRPGSVSHPVSSTVSSSSVSANNDWQHWVVMKGSEQVVVDDVKEVGKAIGVNYNGGNENMFSVLARRGIAKKTASGQTQGGRRGLLTLWDSSEVEVWSSESFESVLWCHGRVVRSGEEFYVANVYAPCDNGAKQLLWNSLSVKIQALGRSRVCVCGDFNAVRSLDERRSVRVGNRSSDHIPFNRFIDDNTLVDLPL</sequence>
<evidence type="ECO:0000313" key="3">
    <source>
        <dbReference type="Proteomes" id="UP000236291"/>
    </source>
</evidence>
<feature type="compositionally biased region" description="Basic and acidic residues" evidence="1">
    <location>
        <begin position="19"/>
        <end position="29"/>
    </location>
</feature>